<dbReference type="GO" id="GO:0005576">
    <property type="term" value="C:extracellular region"/>
    <property type="evidence" value="ECO:0007669"/>
    <property type="project" value="UniProtKB-SubCell"/>
</dbReference>
<dbReference type="eggNOG" id="ENOG502QPWH">
    <property type="taxonomic scope" value="Eukaryota"/>
</dbReference>
<keyword evidence="8" id="KW-1185">Reference proteome</keyword>
<sequence>MYSSFCQSKHLTYIPFLAIQLFLIRRVSSLNLTNAYLHHNCLASEGKYLPRSDYEENLNTFIRFESSARYTDGYSQTTYGGESNNYVTGIFQCRGDSYKTNCRSCFATAIAGLQRRCPKNKGAIIWYDQCFLHISSVISIEKSLDLEKIDYENTFSMNNPNNITGDVNLFNKKTRDLFNKLILIAVNKRNGTKRVYYAIGEERLGTKKVYAMVQCTRLMVSCEKCLKWSINELFKCCNGRQGARVLVGTTCSLRYELYPFLRT</sequence>
<evidence type="ECO:0000256" key="3">
    <source>
        <dbReference type="ARBA" id="ARBA00022729"/>
    </source>
</evidence>
<feature type="domain" description="Gnk2-homologous" evidence="6">
    <location>
        <begin position="36"/>
        <end position="139"/>
    </location>
</feature>
<feature type="domain" description="Gnk2-homologous" evidence="6">
    <location>
        <begin position="151"/>
        <end position="260"/>
    </location>
</feature>
<evidence type="ECO:0000313" key="8">
    <source>
        <dbReference type="Proteomes" id="UP000029120"/>
    </source>
</evidence>
<dbReference type="CDD" id="cd23509">
    <property type="entry name" value="Gnk2-like"/>
    <property type="match status" value="2"/>
</dbReference>
<dbReference type="InterPro" id="IPR002902">
    <property type="entry name" value="GNK2"/>
</dbReference>
<reference evidence="8" key="1">
    <citation type="journal article" date="2015" name="Nat. Plants">
        <title>Genome expansion of Arabis alpina linked with retrotransposition and reduced symmetric DNA methylation.</title>
        <authorList>
            <person name="Willing E.M."/>
            <person name="Rawat V."/>
            <person name="Mandakova T."/>
            <person name="Maumus F."/>
            <person name="James G.V."/>
            <person name="Nordstroem K.J."/>
            <person name="Becker C."/>
            <person name="Warthmann N."/>
            <person name="Chica C."/>
            <person name="Szarzynska B."/>
            <person name="Zytnicki M."/>
            <person name="Albani M.C."/>
            <person name="Kiefer C."/>
            <person name="Bergonzi S."/>
            <person name="Castaings L."/>
            <person name="Mateos J.L."/>
            <person name="Berns M.C."/>
            <person name="Bujdoso N."/>
            <person name="Piofczyk T."/>
            <person name="de Lorenzo L."/>
            <person name="Barrero-Sicilia C."/>
            <person name="Mateos I."/>
            <person name="Piednoel M."/>
            <person name="Hagmann J."/>
            <person name="Chen-Min-Tao R."/>
            <person name="Iglesias-Fernandez R."/>
            <person name="Schuster S.C."/>
            <person name="Alonso-Blanco C."/>
            <person name="Roudier F."/>
            <person name="Carbonero P."/>
            <person name="Paz-Ares J."/>
            <person name="Davis S.J."/>
            <person name="Pecinka A."/>
            <person name="Quesneville H."/>
            <person name="Colot V."/>
            <person name="Lysak M.A."/>
            <person name="Weigel D."/>
            <person name="Coupland G."/>
            <person name="Schneeberger K."/>
        </authorList>
    </citation>
    <scope>NUCLEOTIDE SEQUENCE [LARGE SCALE GENOMIC DNA]</scope>
    <source>
        <strain evidence="8">cv. Pajares</strain>
    </source>
</reference>
<dbReference type="PANTHER" id="PTHR32411:SF54">
    <property type="entry name" value="CYSTEINE-RICH REPEAT SECRETORY PROTEIN 29-RELATED"/>
    <property type="match status" value="1"/>
</dbReference>
<dbReference type="InterPro" id="IPR038408">
    <property type="entry name" value="GNK2_sf"/>
</dbReference>
<comment type="similarity">
    <text evidence="5">Belongs to the cysteine-rich repeat secretory protein family.</text>
</comment>
<dbReference type="Proteomes" id="UP000029120">
    <property type="component" value="Chromosome 4"/>
</dbReference>
<accession>A0A087H0B2</accession>
<dbReference type="Pfam" id="PF01657">
    <property type="entry name" value="Stress-antifung"/>
    <property type="match status" value="2"/>
</dbReference>
<dbReference type="Gramene" id="KFK35564">
    <property type="protein sequence ID" value="KFK35564"/>
    <property type="gene ID" value="AALP_AA4G007200"/>
</dbReference>
<evidence type="ECO:0000259" key="6">
    <source>
        <dbReference type="PROSITE" id="PS51473"/>
    </source>
</evidence>
<evidence type="ECO:0000313" key="7">
    <source>
        <dbReference type="EMBL" id="KFK35564.1"/>
    </source>
</evidence>
<organism evidence="7 8">
    <name type="scientific">Arabis alpina</name>
    <name type="common">Alpine rock-cress</name>
    <dbReference type="NCBI Taxonomy" id="50452"/>
    <lineage>
        <taxon>Eukaryota</taxon>
        <taxon>Viridiplantae</taxon>
        <taxon>Streptophyta</taxon>
        <taxon>Embryophyta</taxon>
        <taxon>Tracheophyta</taxon>
        <taxon>Spermatophyta</taxon>
        <taxon>Magnoliopsida</taxon>
        <taxon>eudicotyledons</taxon>
        <taxon>Gunneridae</taxon>
        <taxon>Pentapetalae</taxon>
        <taxon>rosids</taxon>
        <taxon>malvids</taxon>
        <taxon>Brassicales</taxon>
        <taxon>Brassicaceae</taxon>
        <taxon>Arabideae</taxon>
        <taxon>Arabis</taxon>
    </lineage>
</organism>
<dbReference type="InterPro" id="IPR050581">
    <property type="entry name" value="CRR_secretory_protein"/>
</dbReference>
<protein>
    <recommendedName>
        <fullName evidence="6">Gnk2-homologous domain-containing protein</fullName>
    </recommendedName>
</protein>
<dbReference type="AlphaFoldDB" id="A0A087H0B2"/>
<dbReference type="OrthoDB" id="1031195at2759"/>
<dbReference type="EMBL" id="CM002872">
    <property type="protein sequence ID" value="KFK35564.1"/>
    <property type="molecule type" value="Genomic_DNA"/>
</dbReference>
<dbReference type="Gene3D" id="3.30.430.20">
    <property type="entry name" value="Gnk2 domain, C-X8-C-X2-C motif"/>
    <property type="match status" value="2"/>
</dbReference>
<evidence type="ECO:0000256" key="1">
    <source>
        <dbReference type="ARBA" id="ARBA00004613"/>
    </source>
</evidence>
<keyword evidence="4" id="KW-0677">Repeat</keyword>
<evidence type="ECO:0000256" key="5">
    <source>
        <dbReference type="ARBA" id="ARBA00038515"/>
    </source>
</evidence>
<name>A0A087H0B2_ARAAL</name>
<evidence type="ECO:0000256" key="4">
    <source>
        <dbReference type="ARBA" id="ARBA00022737"/>
    </source>
</evidence>
<dbReference type="OMA" id="CLEWSIS"/>
<gene>
    <name evidence="7" type="ordered locus">AALP_Aa4g007200</name>
</gene>
<proteinExistence type="inferred from homology"/>
<evidence type="ECO:0000256" key="2">
    <source>
        <dbReference type="ARBA" id="ARBA00022525"/>
    </source>
</evidence>
<dbReference type="PROSITE" id="PS51473">
    <property type="entry name" value="GNK2"/>
    <property type="match status" value="2"/>
</dbReference>
<comment type="subcellular location">
    <subcellularLocation>
        <location evidence="1">Secreted</location>
    </subcellularLocation>
</comment>
<keyword evidence="3" id="KW-0732">Signal</keyword>
<dbReference type="PANTHER" id="PTHR32411">
    <property type="entry name" value="CYSTEINE-RICH REPEAT SECRETORY PROTEIN 38-RELATED"/>
    <property type="match status" value="1"/>
</dbReference>
<keyword evidence="2" id="KW-0964">Secreted</keyword>